<reference evidence="2" key="1">
    <citation type="journal article" date="2022" name="bioRxiv">
        <title>Sequencing and chromosome-scale assembly of the giantPleurodeles waltlgenome.</title>
        <authorList>
            <person name="Brown T."/>
            <person name="Elewa A."/>
            <person name="Iarovenko S."/>
            <person name="Subramanian E."/>
            <person name="Araus A.J."/>
            <person name="Petzold A."/>
            <person name="Susuki M."/>
            <person name="Suzuki K.-i.T."/>
            <person name="Hayashi T."/>
            <person name="Toyoda A."/>
            <person name="Oliveira C."/>
            <person name="Osipova E."/>
            <person name="Leigh N.D."/>
            <person name="Simon A."/>
            <person name="Yun M.H."/>
        </authorList>
    </citation>
    <scope>NUCLEOTIDE SEQUENCE</scope>
    <source>
        <strain evidence="2">20211129_DDA</strain>
        <tissue evidence="2">Liver</tissue>
    </source>
</reference>
<evidence type="ECO:0000313" key="3">
    <source>
        <dbReference type="Proteomes" id="UP001066276"/>
    </source>
</evidence>
<evidence type="ECO:0000256" key="1">
    <source>
        <dbReference type="SAM" id="MobiDB-lite"/>
    </source>
</evidence>
<feature type="compositionally biased region" description="Polar residues" evidence="1">
    <location>
        <begin position="92"/>
        <end position="107"/>
    </location>
</feature>
<comment type="caution">
    <text evidence="2">The sequence shown here is derived from an EMBL/GenBank/DDBJ whole genome shotgun (WGS) entry which is preliminary data.</text>
</comment>
<dbReference type="Proteomes" id="UP001066276">
    <property type="component" value="Chromosome 7"/>
</dbReference>
<feature type="region of interest" description="Disordered" evidence="1">
    <location>
        <begin position="62"/>
        <end position="114"/>
    </location>
</feature>
<organism evidence="2 3">
    <name type="scientific">Pleurodeles waltl</name>
    <name type="common">Iberian ribbed newt</name>
    <dbReference type="NCBI Taxonomy" id="8319"/>
    <lineage>
        <taxon>Eukaryota</taxon>
        <taxon>Metazoa</taxon>
        <taxon>Chordata</taxon>
        <taxon>Craniata</taxon>
        <taxon>Vertebrata</taxon>
        <taxon>Euteleostomi</taxon>
        <taxon>Amphibia</taxon>
        <taxon>Batrachia</taxon>
        <taxon>Caudata</taxon>
        <taxon>Salamandroidea</taxon>
        <taxon>Salamandridae</taxon>
        <taxon>Pleurodelinae</taxon>
        <taxon>Pleurodeles</taxon>
    </lineage>
</organism>
<gene>
    <name evidence="2" type="ORF">NDU88_007444</name>
</gene>
<proteinExistence type="predicted"/>
<dbReference type="EMBL" id="JANPWB010000011">
    <property type="protein sequence ID" value="KAJ1129073.1"/>
    <property type="molecule type" value="Genomic_DNA"/>
</dbReference>
<sequence>MPVQQGGKAWLPATIMIARTKALPAIALGISPREEEPADARLFNPLSASGQVQEPTHLLHASVTPALPPPRAINTSVSGGRVRGRRQLQLGTVQAPSNLKSLVSARQGTAAAAP</sequence>
<name>A0AAV7PTL7_PLEWA</name>
<protein>
    <submittedName>
        <fullName evidence="2">Uncharacterized protein</fullName>
    </submittedName>
</protein>
<accession>A0AAV7PTL7</accession>
<dbReference type="AlphaFoldDB" id="A0AAV7PTL7"/>
<keyword evidence="3" id="KW-1185">Reference proteome</keyword>
<evidence type="ECO:0000313" key="2">
    <source>
        <dbReference type="EMBL" id="KAJ1129073.1"/>
    </source>
</evidence>